<keyword evidence="4 7" id="KW-0547">Nucleotide-binding</keyword>
<gene>
    <name evidence="10" type="ORF">Kpho01_58360</name>
</gene>
<evidence type="ECO:0000256" key="2">
    <source>
        <dbReference type="ARBA" id="ARBA00022527"/>
    </source>
</evidence>
<evidence type="ECO:0000313" key="10">
    <source>
        <dbReference type="EMBL" id="GLW57825.1"/>
    </source>
</evidence>
<dbReference type="PROSITE" id="PS50011">
    <property type="entry name" value="PROTEIN_KINASE_DOM"/>
    <property type="match status" value="1"/>
</dbReference>
<evidence type="ECO:0000256" key="5">
    <source>
        <dbReference type="ARBA" id="ARBA00022777"/>
    </source>
</evidence>
<dbReference type="RefSeq" id="WP_285679778.1">
    <property type="nucleotide sequence ID" value="NZ_BSRX01000043.1"/>
</dbReference>
<dbReference type="Proteomes" id="UP001165143">
    <property type="component" value="Unassembled WGS sequence"/>
</dbReference>
<evidence type="ECO:0000256" key="4">
    <source>
        <dbReference type="ARBA" id="ARBA00022741"/>
    </source>
</evidence>
<comment type="caution">
    <text evidence="10">The sequence shown here is derived from an EMBL/GenBank/DDBJ whole genome shotgun (WGS) entry which is preliminary data.</text>
</comment>
<dbReference type="CDD" id="cd14014">
    <property type="entry name" value="STKc_PknB_like"/>
    <property type="match status" value="1"/>
</dbReference>
<dbReference type="SUPFAM" id="SSF56112">
    <property type="entry name" value="Protein kinase-like (PK-like)"/>
    <property type="match status" value="1"/>
</dbReference>
<keyword evidence="5 10" id="KW-0418">Kinase</keyword>
<feature type="compositionally biased region" description="Pro residues" evidence="8">
    <location>
        <begin position="306"/>
        <end position="334"/>
    </location>
</feature>
<dbReference type="InterPro" id="IPR011990">
    <property type="entry name" value="TPR-like_helical_dom_sf"/>
</dbReference>
<evidence type="ECO:0000256" key="1">
    <source>
        <dbReference type="ARBA" id="ARBA00012513"/>
    </source>
</evidence>
<accession>A0A9W6USQ5</accession>
<evidence type="ECO:0000256" key="7">
    <source>
        <dbReference type="PROSITE-ProRule" id="PRU10141"/>
    </source>
</evidence>
<protein>
    <recommendedName>
        <fullName evidence="1">non-specific serine/threonine protein kinase</fullName>
        <ecNumber evidence="1">2.7.11.1</ecNumber>
    </recommendedName>
</protein>
<organism evidence="10 11">
    <name type="scientific">Kitasatospora phosalacinea</name>
    <dbReference type="NCBI Taxonomy" id="2065"/>
    <lineage>
        <taxon>Bacteria</taxon>
        <taxon>Bacillati</taxon>
        <taxon>Actinomycetota</taxon>
        <taxon>Actinomycetes</taxon>
        <taxon>Kitasatosporales</taxon>
        <taxon>Streptomycetaceae</taxon>
        <taxon>Kitasatospora</taxon>
    </lineage>
</organism>
<evidence type="ECO:0000256" key="3">
    <source>
        <dbReference type="ARBA" id="ARBA00022679"/>
    </source>
</evidence>
<feature type="binding site" evidence="7">
    <location>
        <position position="38"/>
    </location>
    <ligand>
        <name>ATP</name>
        <dbReference type="ChEBI" id="CHEBI:30616"/>
    </ligand>
</feature>
<dbReference type="InterPro" id="IPR011009">
    <property type="entry name" value="Kinase-like_dom_sf"/>
</dbReference>
<dbReference type="Pfam" id="PF00069">
    <property type="entry name" value="Pkinase"/>
    <property type="match status" value="1"/>
</dbReference>
<evidence type="ECO:0000313" key="11">
    <source>
        <dbReference type="Proteomes" id="UP001165143"/>
    </source>
</evidence>
<keyword evidence="3" id="KW-0808">Transferase</keyword>
<reference evidence="10" key="1">
    <citation type="submission" date="2023-02" db="EMBL/GenBank/DDBJ databases">
        <title>Kitasatospora phosalacinea NBRC 14362.</title>
        <authorList>
            <person name="Ichikawa N."/>
            <person name="Sato H."/>
            <person name="Tonouchi N."/>
        </authorList>
    </citation>
    <scope>NUCLEOTIDE SEQUENCE</scope>
    <source>
        <strain evidence="10">NBRC 14362</strain>
    </source>
</reference>
<evidence type="ECO:0000256" key="6">
    <source>
        <dbReference type="ARBA" id="ARBA00022840"/>
    </source>
</evidence>
<dbReference type="InterPro" id="IPR017441">
    <property type="entry name" value="Protein_kinase_ATP_BS"/>
</dbReference>
<dbReference type="PROSITE" id="PS00107">
    <property type="entry name" value="PROTEIN_KINASE_ATP"/>
    <property type="match status" value="1"/>
</dbReference>
<feature type="domain" description="Protein kinase" evidence="9">
    <location>
        <begin position="9"/>
        <end position="276"/>
    </location>
</feature>
<dbReference type="GO" id="GO:0005524">
    <property type="term" value="F:ATP binding"/>
    <property type="evidence" value="ECO:0007669"/>
    <property type="project" value="UniProtKB-UniRule"/>
</dbReference>
<dbReference type="InterPro" id="IPR008271">
    <property type="entry name" value="Ser/Thr_kinase_AS"/>
</dbReference>
<name>A0A9W6USQ5_9ACTN</name>
<dbReference type="PROSITE" id="PS00108">
    <property type="entry name" value="PROTEIN_KINASE_ST"/>
    <property type="match status" value="1"/>
</dbReference>
<dbReference type="Gene3D" id="1.25.40.10">
    <property type="entry name" value="Tetratricopeptide repeat domain"/>
    <property type="match status" value="1"/>
</dbReference>
<dbReference type="SUPFAM" id="SSF48452">
    <property type="entry name" value="TPR-like"/>
    <property type="match status" value="1"/>
</dbReference>
<dbReference type="InterPro" id="IPR000719">
    <property type="entry name" value="Prot_kinase_dom"/>
</dbReference>
<dbReference type="GO" id="GO:0004674">
    <property type="term" value="F:protein serine/threonine kinase activity"/>
    <property type="evidence" value="ECO:0007669"/>
    <property type="project" value="UniProtKB-KW"/>
</dbReference>
<dbReference type="PANTHER" id="PTHR43289:SF6">
    <property type="entry name" value="SERINE_THREONINE-PROTEIN KINASE NEKL-3"/>
    <property type="match status" value="1"/>
</dbReference>
<dbReference type="FunFam" id="1.10.510.10:FF:000021">
    <property type="entry name" value="Serine/threonine protein kinase"/>
    <property type="match status" value="1"/>
</dbReference>
<dbReference type="EMBL" id="BSRX01000043">
    <property type="protein sequence ID" value="GLW57825.1"/>
    <property type="molecule type" value="Genomic_DNA"/>
</dbReference>
<dbReference type="PANTHER" id="PTHR43289">
    <property type="entry name" value="MITOGEN-ACTIVATED PROTEIN KINASE KINASE KINASE 20-RELATED"/>
    <property type="match status" value="1"/>
</dbReference>
<dbReference type="Gene3D" id="3.30.200.20">
    <property type="entry name" value="Phosphorylase Kinase, domain 1"/>
    <property type="match status" value="1"/>
</dbReference>
<evidence type="ECO:0000256" key="8">
    <source>
        <dbReference type="SAM" id="MobiDB-lite"/>
    </source>
</evidence>
<keyword evidence="2" id="KW-0723">Serine/threonine-protein kinase</keyword>
<dbReference type="Gene3D" id="1.10.510.10">
    <property type="entry name" value="Transferase(Phosphotransferase) domain 1"/>
    <property type="match status" value="1"/>
</dbReference>
<dbReference type="EC" id="2.7.11.1" evidence="1"/>
<proteinExistence type="predicted"/>
<dbReference type="SMART" id="SM00220">
    <property type="entry name" value="S_TKc"/>
    <property type="match status" value="1"/>
</dbReference>
<dbReference type="AlphaFoldDB" id="A0A9W6USQ5"/>
<feature type="region of interest" description="Disordered" evidence="8">
    <location>
        <begin position="286"/>
        <end position="346"/>
    </location>
</feature>
<keyword evidence="6 7" id="KW-0067">ATP-binding</keyword>
<evidence type="ECO:0000259" key="9">
    <source>
        <dbReference type="PROSITE" id="PS50011"/>
    </source>
</evidence>
<sequence length="533" mass="57155">MSRVVGERYLLAEKIGHGGMGQVWAAHDQRLERRVAVKLLHTDALPNPAGRGDSRADLLRRRFLRECRIGAGLDHPGLVTVYDAGTDGQELYLVMQHVPGLSLADLVAEEGPLPVERAVAVAGQLCAALAAVHGAQVVHRDLKPSNVMIRPDGRAILLDLGIATALDPGATRLTLTGSPIGSPAYMAPEQAMAARADRRSDLYALGCMLHEMLAGDPPFPAPTALAVLRRQVDDPPVPLRRLRAEVPAALEALVLRLLAKRPEERPAEAAEVHAVLLPMLPAPTGRVRTRLPAVPDPGDPYRYPHHPQPAPAPVLSAPPPPAAVPPPAAPPRPVPASASVPAPAPAPGTETLGAACARLSDLVDAGRHTEVLDLSARLLPRAAAEQGEGAPLVRTVRAIRARTLLAEQRWAEALPELRQLTATAAPHDPAALDHRRHTARCLDHLGRSAEALAEYRAVLAALPPDSPHTVEVRERTGLLLAALGHAETGWHSLLELLMETERRHGPHHPDVRRLRTHLEQLGRHRTTTNPYAT</sequence>